<name>A0A6H2H4A8_9BACL</name>
<gene>
    <name evidence="5" type="ORF">HGI30_21765</name>
</gene>
<dbReference type="KEGG" id="palr:HGI30_21765"/>
<accession>A0A6H2H4A8</accession>
<dbReference type="CDD" id="cd00367">
    <property type="entry name" value="PTS-HPr_like"/>
    <property type="match status" value="1"/>
</dbReference>
<dbReference type="GO" id="GO:0009401">
    <property type="term" value="P:phosphoenolpyruvate-dependent sugar phosphotransferase system"/>
    <property type="evidence" value="ECO:0007669"/>
    <property type="project" value="UniProtKB-KW"/>
</dbReference>
<organism evidence="5 6">
    <name type="scientific">Paenibacillus albicereus</name>
    <dbReference type="NCBI Taxonomy" id="2726185"/>
    <lineage>
        <taxon>Bacteria</taxon>
        <taxon>Bacillati</taxon>
        <taxon>Bacillota</taxon>
        <taxon>Bacilli</taxon>
        <taxon>Bacillales</taxon>
        <taxon>Paenibacillaceae</taxon>
        <taxon>Paenibacillus</taxon>
    </lineage>
</organism>
<reference evidence="5 6" key="1">
    <citation type="submission" date="2020-04" db="EMBL/GenBank/DDBJ databases">
        <title>Novel Paenibacillus strain UniB2 isolated from commercial digestive syrup.</title>
        <authorList>
            <person name="Thorat V."/>
            <person name="Kirdat K."/>
            <person name="Tiwarekar B."/>
            <person name="Yadav A."/>
        </authorList>
    </citation>
    <scope>NUCLEOTIDE SEQUENCE [LARGE SCALE GENOMIC DNA]</scope>
    <source>
        <strain evidence="5 6">UniB2</strain>
    </source>
</reference>
<evidence type="ECO:0000313" key="5">
    <source>
        <dbReference type="EMBL" id="QJC54534.1"/>
    </source>
</evidence>
<dbReference type="PROSITE" id="PS51350">
    <property type="entry name" value="PTS_HPR_DOM"/>
    <property type="match status" value="1"/>
</dbReference>
<dbReference type="InterPro" id="IPR035895">
    <property type="entry name" value="HPr-like_sf"/>
</dbReference>
<dbReference type="InterPro" id="IPR000032">
    <property type="entry name" value="HPr-like"/>
</dbReference>
<dbReference type="InterPro" id="IPR002114">
    <property type="entry name" value="PTS_HPr_Ser_P_site"/>
</dbReference>
<dbReference type="EMBL" id="CP051428">
    <property type="protein sequence ID" value="QJC54534.1"/>
    <property type="molecule type" value="Genomic_DNA"/>
</dbReference>
<evidence type="ECO:0000313" key="6">
    <source>
        <dbReference type="Proteomes" id="UP000502136"/>
    </source>
</evidence>
<evidence type="ECO:0000256" key="2">
    <source>
        <dbReference type="ARBA" id="ARBA00022490"/>
    </source>
</evidence>
<feature type="domain" description="HPr" evidence="4">
    <location>
        <begin position="1"/>
        <end position="87"/>
    </location>
</feature>
<dbReference type="AlphaFoldDB" id="A0A6H2H4A8"/>
<protein>
    <submittedName>
        <fullName evidence="5">HPr family phosphocarrier protein</fullName>
    </submittedName>
</protein>
<dbReference type="PROSITE" id="PS00589">
    <property type="entry name" value="PTS_HPR_SER"/>
    <property type="match status" value="1"/>
</dbReference>
<dbReference type="Gene3D" id="3.30.1340.10">
    <property type="entry name" value="HPr-like"/>
    <property type="match status" value="1"/>
</dbReference>
<sequence>MMEKTFIIANPTGIHARPARKIVEAAKGFAGDVHLVKGETRGSAKSLVKVLSIGAKQGDSITVAAEGDGAEAVVDAIGAVLSAAEAE</sequence>
<dbReference type="InterPro" id="IPR050399">
    <property type="entry name" value="HPr"/>
</dbReference>
<keyword evidence="2" id="KW-0963">Cytoplasm</keyword>
<dbReference type="Proteomes" id="UP000502136">
    <property type="component" value="Chromosome"/>
</dbReference>
<keyword evidence="6" id="KW-1185">Reference proteome</keyword>
<evidence type="ECO:0000259" key="4">
    <source>
        <dbReference type="PROSITE" id="PS51350"/>
    </source>
</evidence>
<dbReference type="Pfam" id="PF00381">
    <property type="entry name" value="PTS-HPr"/>
    <property type="match status" value="1"/>
</dbReference>
<dbReference type="SUPFAM" id="SSF55594">
    <property type="entry name" value="HPr-like"/>
    <property type="match status" value="1"/>
</dbReference>
<dbReference type="GO" id="GO:0005737">
    <property type="term" value="C:cytoplasm"/>
    <property type="evidence" value="ECO:0007669"/>
    <property type="project" value="UniProtKB-SubCell"/>
</dbReference>
<proteinExistence type="predicted"/>
<dbReference type="PANTHER" id="PTHR33705">
    <property type="entry name" value="PHOSPHOCARRIER PROTEIN HPR"/>
    <property type="match status" value="1"/>
</dbReference>
<dbReference type="PANTHER" id="PTHR33705:SF2">
    <property type="entry name" value="PHOSPHOCARRIER PROTEIN NPR"/>
    <property type="match status" value="1"/>
</dbReference>
<evidence type="ECO:0000256" key="3">
    <source>
        <dbReference type="ARBA" id="ARBA00022683"/>
    </source>
</evidence>
<dbReference type="NCBIfam" id="TIGR01003">
    <property type="entry name" value="PTS_HPr_family"/>
    <property type="match status" value="1"/>
</dbReference>
<evidence type="ECO:0000256" key="1">
    <source>
        <dbReference type="ARBA" id="ARBA00004496"/>
    </source>
</evidence>
<dbReference type="PRINTS" id="PR00107">
    <property type="entry name" value="PHOSPHOCPHPR"/>
</dbReference>
<comment type="subcellular location">
    <subcellularLocation>
        <location evidence="1">Cytoplasm</location>
    </subcellularLocation>
</comment>
<keyword evidence="3" id="KW-0598">Phosphotransferase system</keyword>